<gene>
    <name evidence="2" type="ORF">SFRICE_022327</name>
</gene>
<feature type="region of interest" description="Disordered" evidence="1">
    <location>
        <begin position="1"/>
        <end position="23"/>
    </location>
</feature>
<organism evidence="2">
    <name type="scientific">Spodoptera frugiperda</name>
    <name type="common">Fall armyworm</name>
    <dbReference type="NCBI Taxonomy" id="7108"/>
    <lineage>
        <taxon>Eukaryota</taxon>
        <taxon>Metazoa</taxon>
        <taxon>Ecdysozoa</taxon>
        <taxon>Arthropoda</taxon>
        <taxon>Hexapoda</taxon>
        <taxon>Insecta</taxon>
        <taxon>Pterygota</taxon>
        <taxon>Neoptera</taxon>
        <taxon>Endopterygota</taxon>
        <taxon>Lepidoptera</taxon>
        <taxon>Glossata</taxon>
        <taxon>Ditrysia</taxon>
        <taxon>Noctuoidea</taxon>
        <taxon>Noctuidae</taxon>
        <taxon>Amphipyrinae</taxon>
        <taxon>Spodoptera</taxon>
    </lineage>
</organism>
<name>A0A2H1WK92_SPOFR</name>
<evidence type="ECO:0000256" key="1">
    <source>
        <dbReference type="SAM" id="MobiDB-lite"/>
    </source>
</evidence>
<evidence type="ECO:0000313" key="2">
    <source>
        <dbReference type="EMBL" id="SOQ53322.1"/>
    </source>
</evidence>
<reference evidence="2" key="1">
    <citation type="submission" date="2016-07" db="EMBL/GenBank/DDBJ databases">
        <authorList>
            <person name="Bretaudeau A."/>
        </authorList>
    </citation>
    <scope>NUCLEOTIDE SEQUENCE</scope>
    <source>
        <strain evidence="2">Rice</strain>
        <tissue evidence="2">Whole body</tissue>
    </source>
</reference>
<accession>A0A2H1WK92</accession>
<dbReference type="AlphaFoldDB" id="A0A2H1WK92"/>
<dbReference type="EMBL" id="ODYU01009123">
    <property type="protein sequence ID" value="SOQ53322.1"/>
    <property type="molecule type" value="Genomic_DNA"/>
</dbReference>
<sequence>MEKGGQLLQAGGVPPARPPEPPKATYWIYKAGRRLQRHNATQPLATTSSPLPIYVNTGEKMRGAGGALAVAVAALLVCCSADPHQEQDVSGNDHSAERYDAADYKQKELEDFLRFLVHYENKYEDRNLNGIGGNSLLGRNTNGLGGSSLLGRNLGNLGGSSLVGRELHYGGRNTHGLGGSTLVGREAEGEKRMYSRFVDSLGGGNFVRNLDSIGGGNFVRNLDSIGGSNFVKKNLDQLGGPNLVKKNLDSLGGGNFVRNLDSIGGGNFVRELDSIGGSNFTRTLDDGNLVREVREVRHPGYVPYLLSRRFDFTSPYGSKREPWALAPIEFRGYYGDGLPKRNFDEIDRSGLDTFVKKRNFDEIDRSSMPFPYATKRFYHLYGTNDIDTPVSSFDKKRYRPDYPMDEIDLSHFPIGSKRSQDDYPLVPRNLL</sequence>
<protein>
    <submittedName>
        <fullName evidence="2">SFRICE_022327</fullName>
    </submittedName>
</protein>
<proteinExistence type="predicted"/>